<keyword evidence="3" id="KW-0653">Protein transport</keyword>
<evidence type="ECO:0000256" key="5">
    <source>
        <dbReference type="SAM" id="Coils"/>
    </source>
</evidence>
<dbReference type="CDD" id="cd15856">
    <property type="entry name" value="SNARE_SNAP29C"/>
    <property type="match status" value="1"/>
</dbReference>
<proteinExistence type="inferred from homology"/>
<evidence type="ECO:0000259" key="7">
    <source>
        <dbReference type="PROSITE" id="PS50192"/>
    </source>
</evidence>
<dbReference type="Gene3D" id="1.20.5.110">
    <property type="match status" value="2"/>
</dbReference>
<feature type="domain" description="T-SNARE coiled-coil homology" evidence="7">
    <location>
        <begin position="344"/>
        <end position="406"/>
    </location>
</feature>
<evidence type="ECO:0000313" key="8">
    <source>
        <dbReference type="EMBL" id="KAL1381545.1"/>
    </source>
</evidence>
<feature type="compositionally biased region" description="Low complexity" evidence="6">
    <location>
        <begin position="266"/>
        <end position="282"/>
    </location>
</feature>
<protein>
    <recommendedName>
        <fullName evidence="7">t-SNARE coiled-coil homology domain-containing protein</fullName>
    </recommendedName>
</protein>
<feature type="region of interest" description="Disordered" evidence="6">
    <location>
        <begin position="250"/>
        <end position="314"/>
    </location>
</feature>
<dbReference type="AlphaFoldDB" id="A0ABD1CYM0"/>
<dbReference type="SMART" id="SM00397">
    <property type="entry name" value="t_SNARE"/>
    <property type="match status" value="2"/>
</dbReference>
<reference evidence="8 9" key="1">
    <citation type="submission" date="2024-05" db="EMBL/GenBank/DDBJ databases">
        <title>Culex pipiens pipiens assembly and annotation.</title>
        <authorList>
            <person name="Alout H."/>
            <person name="Durand T."/>
        </authorList>
    </citation>
    <scope>NUCLEOTIDE SEQUENCE [LARGE SCALE GENOMIC DNA]</scope>
    <source>
        <strain evidence="8">HA-2024</strain>
        <tissue evidence="8">Whole body</tissue>
    </source>
</reference>
<feature type="coiled-coil region" evidence="5">
    <location>
        <begin position="208"/>
        <end position="238"/>
    </location>
</feature>
<evidence type="ECO:0000256" key="1">
    <source>
        <dbReference type="ARBA" id="ARBA00009480"/>
    </source>
</evidence>
<gene>
    <name evidence="8" type="ORF">pipiens_013387</name>
</gene>
<accession>A0ABD1CYM0</accession>
<dbReference type="PANTHER" id="PTHR19305">
    <property type="entry name" value="SYNAPTOSOMAL ASSOCIATED PROTEIN"/>
    <property type="match status" value="1"/>
</dbReference>
<dbReference type="PROSITE" id="PS50192">
    <property type="entry name" value="T_SNARE"/>
    <property type="match status" value="1"/>
</dbReference>
<dbReference type="Pfam" id="PF12352">
    <property type="entry name" value="V-SNARE_C"/>
    <property type="match status" value="1"/>
</dbReference>
<evidence type="ECO:0000256" key="4">
    <source>
        <dbReference type="ARBA" id="ARBA00023054"/>
    </source>
</evidence>
<dbReference type="Proteomes" id="UP001562425">
    <property type="component" value="Unassembled WGS sequence"/>
</dbReference>
<name>A0ABD1CYM0_CULPP</name>
<evidence type="ECO:0000313" key="9">
    <source>
        <dbReference type="Proteomes" id="UP001562425"/>
    </source>
</evidence>
<dbReference type="FunFam" id="1.20.5.110:FF:000041">
    <property type="entry name" value="Synaptosomal-associated protein 29"/>
    <property type="match status" value="1"/>
</dbReference>
<evidence type="ECO:0000256" key="2">
    <source>
        <dbReference type="ARBA" id="ARBA00022448"/>
    </source>
</evidence>
<dbReference type="InterPro" id="IPR000727">
    <property type="entry name" value="T_SNARE_dom"/>
</dbReference>
<dbReference type="CDD" id="cd15887">
    <property type="entry name" value="SNARE_SNAP29N"/>
    <property type="match status" value="1"/>
</dbReference>
<evidence type="ECO:0000256" key="3">
    <source>
        <dbReference type="ARBA" id="ARBA00022927"/>
    </source>
</evidence>
<organism evidence="8 9">
    <name type="scientific">Culex pipiens pipiens</name>
    <name type="common">Northern house mosquito</name>
    <dbReference type="NCBI Taxonomy" id="38569"/>
    <lineage>
        <taxon>Eukaryota</taxon>
        <taxon>Metazoa</taxon>
        <taxon>Ecdysozoa</taxon>
        <taxon>Arthropoda</taxon>
        <taxon>Hexapoda</taxon>
        <taxon>Insecta</taxon>
        <taxon>Pterygota</taxon>
        <taxon>Neoptera</taxon>
        <taxon>Endopterygota</taxon>
        <taxon>Diptera</taxon>
        <taxon>Nematocera</taxon>
        <taxon>Culicoidea</taxon>
        <taxon>Culicidae</taxon>
        <taxon>Culicinae</taxon>
        <taxon>Culicini</taxon>
        <taxon>Culex</taxon>
        <taxon>Culex</taxon>
    </lineage>
</organism>
<dbReference type="SUPFAM" id="SSF58038">
    <property type="entry name" value="SNARE fusion complex"/>
    <property type="match status" value="2"/>
</dbReference>
<dbReference type="GO" id="GO:0005737">
    <property type="term" value="C:cytoplasm"/>
    <property type="evidence" value="ECO:0007669"/>
    <property type="project" value="UniProtKB-ARBA"/>
</dbReference>
<dbReference type="PANTHER" id="PTHR19305:SF9">
    <property type="entry name" value="SYNAPTOSOMAL-ASSOCIATED PROTEIN 29"/>
    <property type="match status" value="1"/>
</dbReference>
<feature type="coiled-coil region" evidence="5">
    <location>
        <begin position="347"/>
        <end position="388"/>
    </location>
</feature>
<comment type="similarity">
    <text evidence="1">Belongs to the SNAP-25 family.</text>
</comment>
<sequence>MCRDKLLHSNEKEYYPFGKAIKCNVRPSLFLRNARRTAGGSATTSPPATDQGYHQYDQFQKNFLAQSYDPADEEKYGSGSLVSGKSALSGSAAGTNFTRPDVLGPEPYQGGGAGDYAVYGGQMAAGYGVDPYATAATSPYGGSQGFHSVPGRGGGVYGELDSETDDEIVRQRQTFEQRRRELEESTLLTSQRCLGVLRETEQVGIATAEELHRQREQLEKTKKQLDEINNSLRFSQKHLNSLKSVFGGLKNYLSGRMGPDQPPQQQPQQQHQQQQQQQQQQQSSSTGIPRSNISPSPSEELYPNPQDFRIPDNYWPDAATRMRQDYHHQAQDMAHTNGAVQGGPGFSHQLDQNLDDMRGNLSRLKNLALDLNQEIDSQNDLIDDISNRVEDVDVKIGKQNKDMNRLMRK</sequence>
<comment type="caution">
    <text evidence="8">The sequence shown here is derived from an EMBL/GenBank/DDBJ whole genome shotgun (WGS) entry which is preliminary data.</text>
</comment>
<feature type="compositionally biased region" description="Polar residues" evidence="6">
    <location>
        <begin position="283"/>
        <end position="297"/>
    </location>
</feature>
<keyword evidence="4 5" id="KW-0175">Coiled coil</keyword>
<keyword evidence="2" id="KW-0813">Transport</keyword>
<dbReference type="FunFam" id="1.20.5.110:FF:000079">
    <property type="entry name" value="synaptosomal-associated protein 29"/>
    <property type="match status" value="1"/>
</dbReference>
<evidence type="ECO:0000256" key="6">
    <source>
        <dbReference type="SAM" id="MobiDB-lite"/>
    </source>
</evidence>
<dbReference type="EMBL" id="JBEHCU010008579">
    <property type="protein sequence ID" value="KAL1381545.1"/>
    <property type="molecule type" value="Genomic_DNA"/>
</dbReference>
<keyword evidence="9" id="KW-1185">Reference proteome</keyword>
<dbReference type="GO" id="GO:0015031">
    <property type="term" value="P:protein transport"/>
    <property type="evidence" value="ECO:0007669"/>
    <property type="project" value="UniProtKB-KW"/>
</dbReference>